<name>A0A1G7MEQ3_9EURY</name>
<evidence type="ECO:0000256" key="3">
    <source>
        <dbReference type="ARBA" id="ARBA00022679"/>
    </source>
</evidence>
<feature type="transmembrane region" description="Helical" evidence="8">
    <location>
        <begin position="109"/>
        <end position="130"/>
    </location>
</feature>
<evidence type="ECO:0000313" key="10">
    <source>
        <dbReference type="EMBL" id="SDF60207.1"/>
    </source>
</evidence>
<feature type="region of interest" description="Disordered" evidence="7">
    <location>
        <begin position="1"/>
        <end position="21"/>
    </location>
</feature>
<dbReference type="EC" id="2.7.13.3" evidence="2"/>
<evidence type="ECO:0000256" key="4">
    <source>
        <dbReference type="ARBA" id="ARBA00022741"/>
    </source>
</evidence>
<dbReference type="InterPro" id="IPR031623">
    <property type="entry name" value="HisKA_4TM"/>
</dbReference>
<feature type="transmembrane region" description="Helical" evidence="8">
    <location>
        <begin position="75"/>
        <end position="97"/>
    </location>
</feature>
<keyword evidence="3" id="KW-0808">Transferase</keyword>
<evidence type="ECO:0000256" key="5">
    <source>
        <dbReference type="ARBA" id="ARBA00022777"/>
    </source>
</evidence>
<dbReference type="PRINTS" id="PR00344">
    <property type="entry name" value="BCTRLSENSOR"/>
</dbReference>
<evidence type="ECO:0000259" key="9">
    <source>
        <dbReference type="PROSITE" id="PS50109"/>
    </source>
</evidence>
<feature type="transmembrane region" description="Helical" evidence="8">
    <location>
        <begin position="142"/>
        <end position="164"/>
    </location>
</feature>
<dbReference type="GO" id="GO:0004673">
    <property type="term" value="F:protein histidine kinase activity"/>
    <property type="evidence" value="ECO:0007669"/>
    <property type="project" value="UniProtKB-EC"/>
</dbReference>
<dbReference type="InterPro" id="IPR004358">
    <property type="entry name" value="Sig_transdc_His_kin-like_C"/>
</dbReference>
<sequence>MVVADRSGDNGEMSDSESGAVSRVTGAVRERVERVVTSTPRGGPAVVGGIGIALFLITLLNFFRELRQFGFGWPQVAAVLLGAWLSAMIVYGAIYLQGTPYTPRQRWQVAAASLAGIGFVYLVMYFTVFVRPSVGLRLGGPTLQLLASAHAGAVAGYLIGLLYVKARRDAQQARQVGQQLEFMHSILRHDVLNSMTVVRARAEHLDQQLDGRHQESLDAIRNQTESVINLSQRARATVNALAANADVTPEPVDLSAVLREEIATVRSTYDALSVTADVPDDVVVQADDMLPAVFGNLLSNAVQHNDADDRRIHIAVRAGAESVVVRVRDNGPGVPDEEKEAVFEQGYSSTGGGFGLFFVRTMIDHYGGSIHIEDNQPRGSVFVVSLPRAEQDRTSPFAGVGV</sequence>
<feature type="domain" description="Histidine kinase" evidence="9">
    <location>
        <begin position="186"/>
        <end position="390"/>
    </location>
</feature>
<dbReference type="InterPro" id="IPR036890">
    <property type="entry name" value="HATPase_C_sf"/>
</dbReference>
<keyword evidence="8" id="KW-0812">Transmembrane</keyword>
<evidence type="ECO:0000313" key="11">
    <source>
        <dbReference type="Proteomes" id="UP000199076"/>
    </source>
</evidence>
<dbReference type="Proteomes" id="UP000199076">
    <property type="component" value="Unassembled WGS sequence"/>
</dbReference>
<dbReference type="PANTHER" id="PTHR44936">
    <property type="entry name" value="SENSOR PROTEIN CREC"/>
    <property type="match status" value="1"/>
</dbReference>
<dbReference type="GO" id="GO:0005524">
    <property type="term" value="F:ATP binding"/>
    <property type="evidence" value="ECO:0007669"/>
    <property type="project" value="UniProtKB-KW"/>
</dbReference>
<organism evidence="10 11">
    <name type="scientific">Halorientalis regularis</name>
    <dbReference type="NCBI Taxonomy" id="660518"/>
    <lineage>
        <taxon>Archaea</taxon>
        <taxon>Methanobacteriati</taxon>
        <taxon>Methanobacteriota</taxon>
        <taxon>Stenosarchaea group</taxon>
        <taxon>Halobacteria</taxon>
        <taxon>Halobacteriales</taxon>
        <taxon>Haloarculaceae</taxon>
        <taxon>Halorientalis</taxon>
    </lineage>
</organism>
<dbReference type="Gene3D" id="3.30.565.10">
    <property type="entry name" value="Histidine kinase-like ATPase, C-terminal domain"/>
    <property type="match status" value="1"/>
</dbReference>
<dbReference type="AlphaFoldDB" id="A0A1G7MEQ3"/>
<evidence type="ECO:0000256" key="6">
    <source>
        <dbReference type="ARBA" id="ARBA00022840"/>
    </source>
</evidence>
<gene>
    <name evidence="10" type="ORF">SAMN05216218_107243</name>
</gene>
<keyword evidence="5 10" id="KW-0418">Kinase</keyword>
<keyword evidence="11" id="KW-1185">Reference proteome</keyword>
<comment type="catalytic activity">
    <reaction evidence="1">
        <text>ATP + protein L-histidine = ADP + protein N-phospho-L-histidine.</text>
        <dbReference type="EC" id="2.7.13.3"/>
    </reaction>
</comment>
<proteinExistence type="predicted"/>
<feature type="transmembrane region" description="Helical" evidence="8">
    <location>
        <begin position="44"/>
        <end position="63"/>
    </location>
</feature>
<dbReference type="SUPFAM" id="SSF55874">
    <property type="entry name" value="ATPase domain of HSP90 chaperone/DNA topoisomerase II/histidine kinase"/>
    <property type="match status" value="1"/>
</dbReference>
<dbReference type="PANTHER" id="PTHR44936:SF10">
    <property type="entry name" value="SENSOR PROTEIN RSTB"/>
    <property type="match status" value="1"/>
</dbReference>
<keyword evidence="4" id="KW-0547">Nucleotide-binding</keyword>
<evidence type="ECO:0000256" key="8">
    <source>
        <dbReference type="SAM" id="Phobius"/>
    </source>
</evidence>
<accession>A0A1G7MEQ3</accession>
<dbReference type="InterPro" id="IPR050980">
    <property type="entry name" value="2C_sensor_his_kinase"/>
</dbReference>
<dbReference type="Pfam" id="PF02518">
    <property type="entry name" value="HATPase_c"/>
    <property type="match status" value="1"/>
</dbReference>
<dbReference type="PROSITE" id="PS50109">
    <property type="entry name" value="HIS_KIN"/>
    <property type="match status" value="1"/>
</dbReference>
<dbReference type="Pfam" id="PF16926">
    <property type="entry name" value="HisKA_4TM"/>
    <property type="match status" value="1"/>
</dbReference>
<keyword evidence="8" id="KW-1133">Transmembrane helix</keyword>
<keyword evidence="8" id="KW-0472">Membrane</keyword>
<dbReference type="SMART" id="SM00387">
    <property type="entry name" value="HATPase_c"/>
    <property type="match status" value="1"/>
</dbReference>
<dbReference type="STRING" id="660518.SAMN05216218_107243"/>
<reference evidence="11" key="1">
    <citation type="submission" date="2016-10" db="EMBL/GenBank/DDBJ databases">
        <authorList>
            <person name="Varghese N."/>
            <person name="Submissions S."/>
        </authorList>
    </citation>
    <scope>NUCLEOTIDE SEQUENCE [LARGE SCALE GENOMIC DNA]</scope>
    <source>
        <strain evidence="11">IBRC-M 10760</strain>
    </source>
</reference>
<evidence type="ECO:0000256" key="7">
    <source>
        <dbReference type="SAM" id="MobiDB-lite"/>
    </source>
</evidence>
<dbReference type="EMBL" id="FNBK01000007">
    <property type="protein sequence ID" value="SDF60207.1"/>
    <property type="molecule type" value="Genomic_DNA"/>
</dbReference>
<dbReference type="InterPro" id="IPR003594">
    <property type="entry name" value="HATPase_dom"/>
</dbReference>
<protein>
    <recommendedName>
        <fullName evidence="2">histidine kinase</fullName>
        <ecNumber evidence="2">2.7.13.3</ecNumber>
    </recommendedName>
</protein>
<evidence type="ECO:0000256" key="2">
    <source>
        <dbReference type="ARBA" id="ARBA00012438"/>
    </source>
</evidence>
<evidence type="ECO:0000256" key="1">
    <source>
        <dbReference type="ARBA" id="ARBA00000085"/>
    </source>
</evidence>
<dbReference type="InterPro" id="IPR005467">
    <property type="entry name" value="His_kinase_dom"/>
</dbReference>
<keyword evidence="6" id="KW-0067">ATP-binding</keyword>